<reference evidence="1" key="1">
    <citation type="submission" date="2022-11" db="EMBL/GenBank/DDBJ databases">
        <authorList>
            <person name="Petersen C."/>
        </authorList>
    </citation>
    <scope>NUCLEOTIDE SEQUENCE</scope>
    <source>
        <strain evidence="1">IBT 19713</strain>
    </source>
</reference>
<dbReference type="EMBL" id="JAPQKS010000007">
    <property type="protein sequence ID" value="KAJ5220095.1"/>
    <property type="molecule type" value="Genomic_DNA"/>
</dbReference>
<dbReference type="RefSeq" id="XP_058326925.1">
    <property type="nucleotide sequence ID" value="XM_058478595.1"/>
</dbReference>
<comment type="caution">
    <text evidence="1">The sequence shown here is derived from an EMBL/GenBank/DDBJ whole genome shotgun (WGS) entry which is preliminary data.</text>
</comment>
<organism evidence="1 2">
    <name type="scientific">Penicillium chermesinum</name>
    <dbReference type="NCBI Taxonomy" id="63820"/>
    <lineage>
        <taxon>Eukaryota</taxon>
        <taxon>Fungi</taxon>
        <taxon>Dikarya</taxon>
        <taxon>Ascomycota</taxon>
        <taxon>Pezizomycotina</taxon>
        <taxon>Eurotiomycetes</taxon>
        <taxon>Eurotiomycetidae</taxon>
        <taxon>Eurotiales</taxon>
        <taxon>Aspergillaceae</taxon>
        <taxon>Penicillium</taxon>
    </lineage>
</organism>
<reference evidence="1" key="2">
    <citation type="journal article" date="2023" name="IMA Fungus">
        <title>Comparative genomic study of the Penicillium genus elucidates a diverse pangenome and 15 lateral gene transfer events.</title>
        <authorList>
            <person name="Petersen C."/>
            <person name="Sorensen T."/>
            <person name="Nielsen M.R."/>
            <person name="Sondergaard T.E."/>
            <person name="Sorensen J.L."/>
            <person name="Fitzpatrick D.A."/>
            <person name="Frisvad J.C."/>
            <person name="Nielsen K.L."/>
        </authorList>
    </citation>
    <scope>NUCLEOTIDE SEQUENCE</scope>
    <source>
        <strain evidence="1">IBT 19713</strain>
    </source>
</reference>
<sequence>MAFQRTHLLTLLQHLSKPLRRANVRLLLAEIPDYRYQALPKVTLVWGVDFGALLVLGSGAKPVPPVLLSLLFSAVKFAAVRPSLGVKAFRVDGGQLR</sequence>
<accession>A0A9W9NHJ7</accession>
<dbReference type="GeneID" id="83205898"/>
<evidence type="ECO:0000313" key="1">
    <source>
        <dbReference type="EMBL" id="KAJ5220095.1"/>
    </source>
</evidence>
<gene>
    <name evidence="1" type="ORF">N7468_009299</name>
</gene>
<name>A0A9W9NHJ7_9EURO</name>
<protein>
    <submittedName>
        <fullName evidence="1">Uncharacterized protein</fullName>
    </submittedName>
</protein>
<dbReference type="Proteomes" id="UP001150941">
    <property type="component" value="Unassembled WGS sequence"/>
</dbReference>
<proteinExistence type="predicted"/>
<evidence type="ECO:0000313" key="2">
    <source>
        <dbReference type="Proteomes" id="UP001150941"/>
    </source>
</evidence>
<dbReference type="AlphaFoldDB" id="A0A9W9NHJ7"/>
<keyword evidence="2" id="KW-1185">Reference proteome</keyword>